<keyword evidence="1" id="KW-0732">Signal</keyword>
<evidence type="ECO:0000256" key="1">
    <source>
        <dbReference type="SAM" id="SignalP"/>
    </source>
</evidence>
<feature type="chain" id="PRO_5024919981" evidence="1">
    <location>
        <begin position="18"/>
        <end position="87"/>
    </location>
</feature>
<sequence>MILLLLLSFCILGPVTPRDAAYRLLSCDTRLSPIASISILPFLSSSPFDPESSSNFLLLPRLFGIMAFPLNTYIKAIVVHGFTRIVR</sequence>
<evidence type="ECO:0000313" key="3">
    <source>
        <dbReference type="Proteomes" id="UP000325780"/>
    </source>
</evidence>
<organism evidence="2 3">
    <name type="scientific">Aspergillus avenaceus</name>
    <dbReference type="NCBI Taxonomy" id="36643"/>
    <lineage>
        <taxon>Eukaryota</taxon>
        <taxon>Fungi</taxon>
        <taxon>Dikarya</taxon>
        <taxon>Ascomycota</taxon>
        <taxon>Pezizomycotina</taxon>
        <taxon>Eurotiomycetes</taxon>
        <taxon>Eurotiomycetidae</taxon>
        <taxon>Eurotiales</taxon>
        <taxon>Aspergillaceae</taxon>
        <taxon>Aspergillus</taxon>
        <taxon>Aspergillus subgen. Circumdati</taxon>
    </lineage>
</organism>
<reference evidence="2 3" key="1">
    <citation type="submission" date="2019-04" db="EMBL/GenBank/DDBJ databases">
        <title>Friends and foes A comparative genomics study of 23 Aspergillus species from section Flavi.</title>
        <authorList>
            <consortium name="DOE Joint Genome Institute"/>
            <person name="Kjaerbolling I."/>
            <person name="Vesth T."/>
            <person name="Frisvad J.C."/>
            <person name="Nybo J.L."/>
            <person name="Theobald S."/>
            <person name="Kildgaard S."/>
            <person name="Isbrandt T."/>
            <person name="Kuo A."/>
            <person name="Sato A."/>
            <person name="Lyhne E.K."/>
            <person name="Kogle M.E."/>
            <person name="Wiebenga A."/>
            <person name="Kun R.S."/>
            <person name="Lubbers R.J."/>
            <person name="Makela M.R."/>
            <person name="Barry K."/>
            <person name="Chovatia M."/>
            <person name="Clum A."/>
            <person name="Daum C."/>
            <person name="Haridas S."/>
            <person name="He G."/>
            <person name="LaButti K."/>
            <person name="Lipzen A."/>
            <person name="Mondo S."/>
            <person name="Riley R."/>
            <person name="Salamov A."/>
            <person name="Simmons B.A."/>
            <person name="Magnuson J.K."/>
            <person name="Henrissat B."/>
            <person name="Mortensen U.H."/>
            <person name="Larsen T.O."/>
            <person name="Devries R.P."/>
            <person name="Grigoriev I.V."/>
            <person name="Machida M."/>
            <person name="Baker S.E."/>
            <person name="Andersen M.R."/>
        </authorList>
    </citation>
    <scope>NUCLEOTIDE SEQUENCE [LARGE SCALE GENOMIC DNA]</scope>
    <source>
        <strain evidence="2 3">IBT 18842</strain>
    </source>
</reference>
<accession>A0A5N6TES1</accession>
<evidence type="ECO:0000313" key="2">
    <source>
        <dbReference type="EMBL" id="KAE8144873.1"/>
    </source>
</evidence>
<dbReference type="AlphaFoldDB" id="A0A5N6TES1"/>
<keyword evidence="3" id="KW-1185">Reference proteome</keyword>
<dbReference type="EMBL" id="ML742422">
    <property type="protein sequence ID" value="KAE8144873.1"/>
    <property type="molecule type" value="Genomic_DNA"/>
</dbReference>
<feature type="signal peptide" evidence="1">
    <location>
        <begin position="1"/>
        <end position="17"/>
    </location>
</feature>
<dbReference type="Proteomes" id="UP000325780">
    <property type="component" value="Unassembled WGS sequence"/>
</dbReference>
<protein>
    <submittedName>
        <fullName evidence="2">Uncharacterized protein</fullName>
    </submittedName>
</protein>
<name>A0A5N6TES1_ASPAV</name>
<proteinExistence type="predicted"/>
<gene>
    <name evidence="2" type="ORF">BDV25DRAFT_84329</name>
</gene>